<dbReference type="Proteomes" id="UP001490330">
    <property type="component" value="Unassembled WGS sequence"/>
</dbReference>
<keyword evidence="3" id="KW-1185">Reference proteome</keyword>
<feature type="compositionally biased region" description="Low complexity" evidence="1">
    <location>
        <begin position="170"/>
        <end position="194"/>
    </location>
</feature>
<feature type="compositionally biased region" description="Basic and acidic residues" evidence="1">
    <location>
        <begin position="222"/>
        <end position="252"/>
    </location>
</feature>
<dbReference type="EMBL" id="JBEPCV010000080">
    <property type="protein sequence ID" value="MER6909804.1"/>
    <property type="molecule type" value="Genomic_DNA"/>
</dbReference>
<sequence>MQRKGGRLRSAGEQDVEAVLDELYTTPPSDFVPRREERAAAARTAGHAQDARRIRAARRPTRAAWAANLLLRSRPEESRRFLELGQELREAHRTLDAAGLKELSAQRRKVVSALSRQAAQLADEAGHQLSETARREVESTLRAVLADPDAAGRWAEGRLENSLTPPSEFPAAIAPPDSAPAQKPSRPAAKRAPAGTRAGDELAERRRKRQEELTRAQEVAEAAERRADERRAARTDAEEALRQARDDHDRARQRVSAAERQLRDAREELKRTERERREARERNRAAGDALAGAEREAREAARHMERLAARVR</sequence>
<accession>A0ABV1VTK9</accession>
<feature type="compositionally biased region" description="Basic and acidic residues" evidence="1">
    <location>
        <begin position="293"/>
        <end position="312"/>
    </location>
</feature>
<reference evidence="2 3" key="1">
    <citation type="submission" date="2024-06" db="EMBL/GenBank/DDBJ databases">
        <title>The Natural Products Discovery Center: Release of the First 8490 Sequenced Strains for Exploring Actinobacteria Biosynthetic Diversity.</title>
        <authorList>
            <person name="Kalkreuter E."/>
            <person name="Kautsar S.A."/>
            <person name="Yang D."/>
            <person name="Bader C.D."/>
            <person name="Teijaro C.N."/>
            <person name="Fluegel L."/>
            <person name="Davis C.M."/>
            <person name="Simpson J.R."/>
            <person name="Lauterbach L."/>
            <person name="Steele A.D."/>
            <person name="Gui C."/>
            <person name="Meng S."/>
            <person name="Li G."/>
            <person name="Viehrig K."/>
            <person name="Ye F."/>
            <person name="Su P."/>
            <person name="Kiefer A.F."/>
            <person name="Nichols A."/>
            <person name="Cepeda A.J."/>
            <person name="Yan W."/>
            <person name="Fan B."/>
            <person name="Jiang Y."/>
            <person name="Adhikari A."/>
            <person name="Zheng C.-J."/>
            <person name="Schuster L."/>
            <person name="Cowan T.M."/>
            <person name="Smanski M.J."/>
            <person name="Chevrette M.G."/>
            <person name="De Carvalho L.P.S."/>
            <person name="Shen B."/>
        </authorList>
    </citation>
    <scope>NUCLEOTIDE SEQUENCE [LARGE SCALE GENOMIC DNA]</scope>
    <source>
        <strain evidence="2 3">NPDC000632</strain>
    </source>
</reference>
<evidence type="ECO:0000313" key="3">
    <source>
        <dbReference type="Proteomes" id="UP001490330"/>
    </source>
</evidence>
<feature type="region of interest" description="Disordered" evidence="1">
    <location>
        <begin position="160"/>
        <end position="312"/>
    </location>
</feature>
<evidence type="ECO:0000313" key="2">
    <source>
        <dbReference type="EMBL" id="MER6909804.1"/>
    </source>
</evidence>
<name>A0ABV1VTK9_9ACTN</name>
<gene>
    <name evidence="2" type="ORF">ABT322_40150</name>
</gene>
<proteinExistence type="predicted"/>
<feature type="compositionally biased region" description="Basic and acidic residues" evidence="1">
    <location>
        <begin position="260"/>
        <end position="285"/>
    </location>
</feature>
<protein>
    <submittedName>
        <fullName evidence="2">Uncharacterized protein</fullName>
    </submittedName>
</protein>
<feature type="compositionally biased region" description="Basic and acidic residues" evidence="1">
    <location>
        <begin position="198"/>
        <end position="215"/>
    </location>
</feature>
<evidence type="ECO:0000256" key="1">
    <source>
        <dbReference type="SAM" id="MobiDB-lite"/>
    </source>
</evidence>
<dbReference type="RefSeq" id="WP_350726100.1">
    <property type="nucleotide sequence ID" value="NZ_JBEPCO010000085.1"/>
</dbReference>
<feature type="region of interest" description="Disordered" evidence="1">
    <location>
        <begin position="24"/>
        <end position="57"/>
    </location>
</feature>
<comment type="caution">
    <text evidence="2">The sequence shown here is derived from an EMBL/GenBank/DDBJ whole genome shotgun (WGS) entry which is preliminary data.</text>
</comment>
<organism evidence="2 3">
    <name type="scientific">Streptomyces flaveolus</name>
    <dbReference type="NCBI Taxonomy" id="67297"/>
    <lineage>
        <taxon>Bacteria</taxon>
        <taxon>Bacillati</taxon>
        <taxon>Actinomycetota</taxon>
        <taxon>Actinomycetes</taxon>
        <taxon>Kitasatosporales</taxon>
        <taxon>Streptomycetaceae</taxon>
        <taxon>Streptomyces</taxon>
    </lineage>
</organism>